<feature type="domain" description="Methyltransferase" evidence="1">
    <location>
        <begin position="49"/>
        <end position="145"/>
    </location>
</feature>
<dbReference type="OrthoDB" id="213472at2"/>
<reference evidence="3" key="1">
    <citation type="journal article" date="2017" name="Genome Announc.">
        <title>Draft Genome Sequence of Terrimicrobium sacchariphilum NM-5T, a Facultative Anaerobic Soil Bacterium of the Class Spartobacteria.</title>
        <authorList>
            <person name="Qiu Y.L."/>
            <person name="Tourlousse D.M."/>
            <person name="Matsuura N."/>
            <person name="Ohashi A."/>
            <person name="Sekiguchi Y."/>
        </authorList>
    </citation>
    <scope>NUCLEOTIDE SEQUENCE [LARGE SCALE GENOMIC DNA]</scope>
    <source>
        <strain evidence="3">NM-5</strain>
    </source>
</reference>
<evidence type="ECO:0000259" key="1">
    <source>
        <dbReference type="Pfam" id="PF13649"/>
    </source>
</evidence>
<keyword evidence="3" id="KW-1185">Reference proteome</keyword>
<dbReference type="RefSeq" id="WP_075078268.1">
    <property type="nucleotide sequence ID" value="NZ_BDCO01000002.1"/>
</dbReference>
<dbReference type="Proteomes" id="UP000076023">
    <property type="component" value="Unassembled WGS sequence"/>
</dbReference>
<dbReference type="CDD" id="cd02440">
    <property type="entry name" value="AdoMet_MTases"/>
    <property type="match status" value="1"/>
</dbReference>
<dbReference type="EMBL" id="BDCO01000002">
    <property type="protein sequence ID" value="GAT32436.1"/>
    <property type="molecule type" value="Genomic_DNA"/>
</dbReference>
<name>A0A146G6W9_TERSA</name>
<dbReference type="GO" id="GO:0032259">
    <property type="term" value="P:methylation"/>
    <property type="evidence" value="ECO:0007669"/>
    <property type="project" value="UniProtKB-KW"/>
</dbReference>
<dbReference type="GO" id="GO:0008168">
    <property type="term" value="F:methyltransferase activity"/>
    <property type="evidence" value="ECO:0007669"/>
    <property type="project" value="UniProtKB-KW"/>
</dbReference>
<dbReference type="InParanoid" id="A0A146G6W9"/>
<protein>
    <submittedName>
        <fullName evidence="2">tRNA (Cmo5U34)-methyltransferase</fullName>
    </submittedName>
</protein>
<organism evidence="2 3">
    <name type="scientific">Terrimicrobium sacchariphilum</name>
    <dbReference type="NCBI Taxonomy" id="690879"/>
    <lineage>
        <taxon>Bacteria</taxon>
        <taxon>Pseudomonadati</taxon>
        <taxon>Verrucomicrobiota</taxon>
        <taxon>Terrimicrobiia</taxon>
        <taxon>Terrimicrobiales</taxon>
        <taxon>Terrimicrobiaceae</taxon>
        <taxon>Terrimicrobium</taxon>
    </lineage>
</organism>
<gene>
    <name evidence="2" type="ORF">TSACC_2834</name>
</gene>
<dbReference type="Pfam" id="PF13649">
    <property type="entry name" value="Methyltransf_25"/>
    <property type="match status" value="1"/>
</dbReference>
<accession>A0A146G6W9</accession>
<sequence length="231" mass="24874">MAGKNPAPFSTQAQAEQYDQRFAKLAAMRDAAHLLIAATLSDLPADARILCVGAGTGAEILPLAARFPGWTFTAVDPSGPMLDVCRTRTAAFADRCTYHHGYLATLPAAREYHAATSILVSQFLTDPAERIDYFRTIAAHLRPGGTLIVSDLSTGPGGAVGEALIDDWMRLMLLADQTPEQIANLRTAYQTHVAILPAAEIATLLTRAGFEPPIPFLQTSLIHAWHTRVAE</sequence>
<dbReference type="STRING" id="690879.TSACC_2834"/>
<evidence type="ECO:0000313" key="3">
    <source>
        <dbReference type="Proteomes" id="UP000076023"/>
    </source>
</evidence>
<dbReference type="SUPFAM" id="SSF53335">
    <property type="entry name" value="S-adenosyl-L-methionine-dependent methyltransferases"/>
    <property type="match status" value="1"/>
</dbReference>
<keyword evidence="2" id="KW-0489">Methyltransferase</keyword>
<dbReference type="InterPro" id="IPR029063">
    <property type="entry name" value="SAM-dependent_MTases_sf"/>
</dbReference>
<dbReference type="InterPro" id="IPR041698">
    <property type="entry name" value="Methyltransf_25"/>
</dbReference>
<dbReference type="Gene3D" id="3.40.50.150">
    <property type="entry name" value="Vaccinia Virus protein VP39"/>
    <property type="match status" value="1"/>
</dbReference>
<dbReference type="AlphaFoldDB" id="A0A146G6W9"/>
<comment type="caution">
    <text evidence="2">The sequence shown here is derived from an EMBL/GenBank/DDBJ whole genome shotgun (WGS) entry which is preliminary data.</text>
</comment>
<proteinExistence type="predicted"/>
<keyword evidence="2" id="KW-0808">Transferase</keyword>
<evidence type="ECO:0000313" key="2">
    <source>
        <dbReference type="EMBL" id="GAT32436.1"/>
    </source>
</evidence>